<dbReference type="AlphaFoldDB" id="A0A0D2JDN0"/>
<keyword evidence="9" id="KW-1185">Reference proteome</keyword>
<dbReference type="Pfam" id="PF01197">
    <property type="entry name" value="Ribosomal_L31"/>
    <property type="match status" value="1"/>
</dbReference>
<dbReference type="InterPro" id="IPR042105">
    <property type="entry name" value="Ribosomal_bL31_sf"/>
</dbReference>
<dbReference type="STRING" id="1306947.J120_04225"/>
<dbReference type="Proteomes" id="UP000032214">
    <property type="component" value="Unassembled WGS sequence"/>
</dbReference>
<evidence type="ECO:0000256" key="3">
    <source>
        <dbReference type="ARBA" id="ARBA00022884"/>
    </source>
</evidence>
<evidence type="ECO:0000256" key="7">
    <source>
        <dbReference type="HAMAP-Rule" id="MF_00501"/>
    </source>
</evidence>
<reference evidence="8 9" key="1">
    <citation type="journal article" date="2013" name="Proc. Natl. Acad. Sci. U.S.A.">
        <title>Candidate phylum TM6 genome recovered from a hospital sink biofilm provides genomic insights into this uncultivated phylum.</title>
        <authorList>
            <person name="McLean J.S."/>
            <person name="Lombardo M.J."/>
            <person name="Badger J.H."/>
            <person name="Edlund A."/>
            <person name="Novotny M."/>
            <person name="Yee-Greenbaum J."/>
            <person name="Vyahhi N."/>
            <person name="Hall A.P."/>
            <person name="Yang Y."/>
            <person name="Dupont C.L."/>
            <person name="Ziegler M.G."/>
            <person name="Chitsaz H."/>
            <person name="Allen A.E."/>
            <person name="Yooseph S."/>
            <person name="Tesler G."/>
            <person name="Pevzner P.A."/>
            <person name="Friedman R.M."/>
            <person name="Nealson K.H."/>
            <person name="Venter J.C."/>
            <person name="Lasken R.S."/>
        </authorList>
    </citation>
    <scope>NUCLEOTIDE SEQUENCE [LARGE SCALE GENOMIC DNA]</scope>
    <source>
        <strain evidence="8 9">TM6SC1</strain>
    </source>
</reference>
<sequence length="69" mass="7742">MKTGIHPEVHQIRAMCACGNSFMTSSTESDLRVAICSACHPFYTGAQKFIDTAGRIEKFQNKYSKIKKK</sequence>
<keyword evidence="2 7" id="KW-0699">rRNA-binding</keyword>
<comment type="cofactor">
    <cofactor evidence="7">
        <name>Zn(2+)</name>
        <dbReference type="ChEBI" id="CHEBI:29105"/>
    </cofactor>
    <text evidence="7">Binds 1 zinc ion per subunit.</text>
</comment>
<evidence type="ECO:0000313" key="9">
    <source>
        <dbReference type="Proteomes" id="UP000032214"/>
    </source>
</evidence>
<dbReference type="InterPro" id="IPR027491">
    <property type="entry name" value="Ribosomal_bL31_A"/>
</dbReference>
<dbReference type="NCBIfam" id="TIGR00105">
    <property type="entry name" value="L31"/>
    <property type="match status" value="1"/>
</dbReference>
<evidence type="ECO:0000256" key="1">
    <source>
        <dbReference type="ARBA" id="ARBA00009296"/>
    </source>
</evidence>
<comment type="function">
    <text evidence="7">Binds the 23S rRNA.</text>
</comment>
<dbReference type="GO" id="GO:1990904">
    <property type="term" value="C:ribonucleoprotein complex"/>
    <property type="evidence" value="ECO:0007669"/>
    <property type="project" value="UniProtKB-KW"/>
</dbReference>
<dbReference type="NCBIfam" id="NF001809">
    <property type="entry name" value="PRK00528.1"/>
    <property type="match status" value="1"/>
</dbReference>
<organism evidence="8 9">
    <name type="scientific">candidate division TM6 bacterium JCVI TM6SC1</name>
    <dbReference type="NCBI Taxonomy" id="1306947"/>
    <lineage>
        <taxon>Bacteria</taxon>
        <taxon>Candidatus Babelota</taxon>
        <taxon>Vermiphilus</taxon>
    </lineage>
</organism>
<dbReference type="GO" id="GO:0019843">
    <property type="term" value="F:rRNA binding"/>
    <property type="evidence" value="ECO:0007669"/>
    <property type="project" value="UniProtKB-KW"/>
</dbReference>
<dbReference type="GO" id="GO:0005840">
    <property type="term" value="C:ribosome"/>
    <property type="evidence" value="ECO:0007669"/>
    <property type="project" value="UniProtKB-KW"/>
</dbReference>
<gene>
    <name evidence="7" type="primary">rpmE</name>
    <name evidence="8" type="ORF">J120_04225</name>
</gene>
<dbReference type="GO" id="GO:0006412">
    <property type="term" value="P:translation"/>
    <property type="evidence" value="ECO:0007669"/>
    <property type="project" value="UniProtKB-UniRule"/>
</dbReference>
<keyword evidence="7" id="KW-0479">Metal-binding</keyword>
<evidence type="ECO:0000256" key="5">
    <source>
        <dbReference type="ARBA" id="ARBA00023274"/>
    </source>
</evidence>
<comment type="subunit">
    <text evidence="7">Part of the 50S ribosomal subunit.</text>
</comment>
<dbReference type="SUPFAM" id="SSF143800">
    <property type="entry name" value="L28p-like"/>
    <property type="match status" value="1"/>
</dbReference>
<accession>A0A0D2JDN0</accession>
<evidence type="ECO:0000256" key="4">
    <source>
        <dbReference type="ARBA" id="ARBA00022980"/>
    </source>
</evidence>
<evidence type="ECO:0000313" key="8">
    <source>
        <dbReference type="EMBL" id="KIX85101.1"/>
    </source>
</evidence>
<feature type="binding site" evidence="7">
    <location>
        <position position="18"/>
    </location>
    <ligand>
        <name>Zn(2+)</name>
        <dbReference type="ChEBI" id="CHEBI:29105"/>
    </ligand>
</feature>
<dbReference type="PANTHER" id="PTHR33280">
    <property type="entry name" value="50S RIBOSOMAL PROTEIN L31, CHLOROPLASTIC"/>
    <property type="match status" value="1"/>
</dbReference>
<feature type="binding site" evidence="7">
    <location>
        <position position="36"/>
    </location>
    <ligand>
        <name>Zn(2+)</name>
        <dbReference type="ChEBI" id="CHEBI:29105"/>
    </ligand>
</feature>
<evidence type="ECO:0000256" key="6">
    <source>
        <dbReference type="ARBA" id="ARBA00035687"/>
    </source>
</evidence>
<dbReference type="GO" id="GO:0046872">
    <property type="term" value="F:metal ion binding"/>
    <property type="evidence" value="ECO:0007669"/>
    <property type="project" value="UniProtKB-KW"/>
</dbReference>
<feature type="binding site" evidence="7">
    <location>
        <position position="16"/>
    </location>
    <ligand>
        <name>Zn(2+)</name>
        <dbReference type="ChEBI" id="CHEBI:29105"/>
    </ligand>
</feature>
<comment type="caution">
    <text evidence="8">The sequence shown here is derived from an EMBL/GenBank/DDBJ whole genome shotgun (WGS) entry which is preliminary data.</text>
</comment>
<dbReference type="EMBL" id="ARQD01000003">
    <property type="protein sequence ID" value="KIX85101.1"/>
    <property type="molecule type" value="Genomic_DNA"/>
</dbReference>
<comment type="similarity">
    <text evidence="1 7">Belongs to the bacterial ribosomal protein bL31 family. Type A subfamily.</text>
</comment>
<dbReference type="Gene3D" id="4.10.830.30">
    <property type="entry name" value="Ribosomal protein L31"/>
    <property type="match status" value="1"/>
</dbReference>
<dbReference type="PRINTS" id="PR01249">
    <property type="entry name" value="RIBOSOMALL31"/>
</dbReference>
<keyword evidence="7" id="KW-0862">Zinc</keyword>
<dbReference type="InterPro" id="IPR002150">
    <property type="entry name" value="Ribosomal_bL31"/>
</dbReference>
<keyword evidence="3 7" id="KW-0694">RNA-binding</keyword>
<feature type="binding site" evidence="7">
    <location>
        <position position="39"/>
    </location>
    <ligand>
        <name>Zn(2+)</name>
        <dbReference type="ChEBI" id="CHEBI:29105"/>
    </ligand>
</feature>
<keyword evidence="4 7" id="KW-0689">Ribosomal protein</keyword>
<name>A0A0D2JDN0_9BACT</name>
<dbReference type="GO" id="GO:0003735">
    <property type="term" value="F:structural constituent of ribosome"/>
    <property type="evidence" value="ECO:0007669"/>
    <property type="project" value="InterPro"/>
</dbReference>
<dbReference type="InterPro" id="IPR034704">
    <property type="entry name" value="Ribosomal_bL28/bL31-like_sf"/>
</dbReference>
<dbReference type="NCBIfam" id="NF000612">
    <property type="entry name" value="PRK00019.1"/>
    <property type="match status" value="1"/>
</dbReference>
<dbReference type="PANTHER" id="PTHR33280:SF1">
    <property type="entry name" value="LARGE RIBOSOMAL SUBUNIT PROTEIN BL31C"/>
    <property type="match status" value="1"/>
</dbReference>
<proteinExistence type="inferred from homology"/>
<dbReference type="eggNOG" id="COG0254">
    <property type="taxonomic scope" value="Bacteria"/>
</dbReference>
<protein>
    <recommendedName>
        <fullName evidence="6 7">Large ribosomal subunit protein bL31</fullName>
    </recommendedName>
</protein>
<evidence type="ECO:0000256" key="2">
    <source>
        <dbReference type="ARBA" id="ARBA00022730"/>
    </source>
</evidence>
<keyword evidence="5 7" id="KW-0687">Ribonucleoprotein</keyword>
<dbReference type="HAMAP" id="MF_00501">
    <property type="entry name" value="Ribosomal_bL31_1"/>
    <property type="match status" value="1"/>
</dbReference>